<evidence type="ECO:0000313" key="9">
    <source>
        <dbReference type="Proteomes" id="UP000175691"/>
    </source>
</evidence>
<dbReference type="PANTHER" id="PTHR43499:SF1">
    <property type="entry name" value="ABC TRANSPORTER I FAMILY MEMBER 1"/>
    <property type="match status" value="1"/>
</dbReference>
<dbReference type="InterPro" id="IPR017871">
    <property type="entry name" value="ABC_transporter-like_CS"/>
</dbReference>
<gene>
    <name evidence="8" type="ORF">BFC18_20105</name>
</gene>
<dbReference type="NCBIfam" id="TIGR01189">
    <property type="entry name" value="ccmA"/>
    <property type="match status" value="1"/>
</dbReference>
<dbReference type="Gene3D" id="3.40.50.300">
    <property type="entry name" value="P-loop containing nucleotide triphosphate hydrolases"/>
    <property type="match status" value="1"/>
</dbReference>
<evidence type="ECO:0000256" key="4">
    <source>
        <dbReference type="ARBA" id="ARBA00022840"/>
    </source>
</evidence>
<proteinExistence type="predicted"/>
<evidence type="ECO:0000256" key="5">
    <source>
        <dbReference type="ARBA" id="ARBA00022967"/>
    </source>
</evidence>
<keyword evidence="4 8" id="KW-0067">ATP-binding</keyword>
<dbReference type="InterPro" id="IPR003593">
    <property type="entry name" value="AAA+_ATPase"/>
</dbReference>
<dbReference type="EMBL" id="MDHN01000041">
    <property type="protein sequence ID" value="OFC69043.1"/>
    <property type="molecule type" value="Genomic_DNA"/>
</dbReference>
<dbReference type="GO" id="GO:0022857">
    <property type="term" value="F:transmembrane transporter activity"/>
    <property type="evidence" value="ECO:0007669"/>
    <property type="project" value="InterPro"/>
</dbReference>
<keyword evidence="2" id="KW-0547">Nucleotide-binding</keyword>
<dbReference type="PROSITE" id="PS00211">
    <property type="entry name" value="ABC_TRANSPORTER_1"/>
    <property type="match status" value="1"/>
</dbReference>
<keyword evidence="1" id="KW-0813">Transport</keyword>
<dbReference type="InterPro" id="IPR003439">
    <property type="entry name" value="ABC_transporter-like_ATP-bd"/>
</dbReference>
<dbReference type="InterPro" id="IPR005895">
    <property type="entry name" value="ABC_transptr_haem_export_CcmA"/>
</dbReference>
<dbReference type="InterPro" id="IPR027417">
    <property type="entry name" value="P-loop_NTPase"/>
</dbReference>
<dbReference type="GO" id="GO:0016887">
    <property type="term" value="F:ATP hydrolysis activity"/>
    <property type="evidence" value="ECO:0007669"/>
    <property type="project" value="InterPro"/>
</dbReference>
<keyword evidence="9" id="KW-1185">Reference proteome</keyword>
<evidence type="ECO:0000256" key="3">
    <source>
        <dbReference type="ARBA" id="ARBA00022748"/>
    </source>
</evidence>
<feature type="domain" description="ABC transporter" evidence="7">
    <location>
        <begin position="8"/>
        <end position="206"/>
    </location>
</feature>
<dbReference type="GO" id="GO:0005524">
    <property type="term" value="F:ATP binding"/>
    <property type="evidence" value="ECO:0007669"/>
    <property type="project" value="UniProtKB-KW"/>
</dbReference>
<protein>
    <submittedName>
        <fullName evidence="8">Heme ABC exporter ATP-binding protein CcmA</fullName>
    </submittedName>
</protein>
<organism evidence="8 9">
    <name type="scientific">Alteromonas confluentis</name>
    <dbReference type="NCBI Taxonomy" id="1656094"/>
    <lineage>
        <taxon>Bacteria</taxon>
        <taxon>Pseudomonadati</taxon>
        <taxon>Pseudomonadota</taxon>
        <taxon>Gammaproteobacteria</taxon>
        <taxon>Alteromonadales</taxon>
        <taxon>Alteromonadaceae</taxon>
        <taxon>Alteromonas/Salinimonas group</taxon>
        <taxon>Alteromonas</taxon>
    </lineage>
</organism>
<dbReference type="GO" id="GO:0017004">
    <property type="term" value="P:cytochrome complex assembly"/>
    <property type="evidence" value="ECO:0007669"/>
    <property type="project" value="UniProtKB-KW"/>
</dbReference>
<evidence type="ECO:0000313" key="8">
    <source>
        <dbReference type="EMBL" id="OFC69043.1"/>
    </source>
</evidence>
<evidence type="ECO:0000256" key="6">
    <source>
        <dbReference type="ARBA" id="ARBA00023136"/>
    </source>
</evidence>
<dbReference type="PROSITE" id="PS50893">
    <property type="entry name" value="ABC_TRANSPORTER_2"/>
    <property type="match status" value="1"/>
</dbReference>
<keyword evidence="3" id="KW-0201">Cytochrome c-type biogenesis</keyword>
<dbReference type="SUPFAM" id="SSF52540">
    <property type="entry name" value="P-loop containing nucleoside triphosphate hydrolases"/>
    <property type="match status" value="1"/>
</dbReference>
<dbReference type="OrthoDB" id="9800654at2"/>
<keyword evidence="6" id="KW-0472">Membrane</keyword>
<evidence type="ECO:0000256" key="2">
    <source>
        <dbReference type="ARBA" id="ARBA00022741"/>
    </source>
</evidence>
<dbReference type="Proteomes" id="UP000175691">
    <property type="component" value="Unassembled WGS sequence"/>
</dbReference>
<dbReference type="NCBIfam" id="NF010061">
    <property type="entry name" value="PRK13538.1"/>
    <property type="match status" value="1"/>
</dbReference>
<dbReference type="Pfam" id="PF00005">
    <property type="entry name" value="ABC_tran"/>
    <property type="match status" value="1"/>
</dbReference>
<accession>A0A1E7Z670</accession>
<keyword evidence="5" id="KW-1278">Translocase</keyword>
<dbReference type="AlphaFoldDB" id="A0A1E7Z670"/>
<reference evidence="8 9" key="1">
    <citation type="submission" date="2016-08" db="EMBL/GenBank/DDBJ databases">
        <authorList>
            <person name="Seilhamer J.J."/>
        </authorList>
    </citation>
    <scope>NUCLEOTIDE SEQUENCE [LARGE SCALE GENOMIC DNA]</scope>
    <source>
        <strain evidence="8 9">KCTC 42603</strain>
    </source>
</reference>
<dbReference type="PANTHER" id="PTHR43499">
    <property type="entry name" value="ABC TRANSPORTER I FAMILY MEMBER 1"/>
    <property type="match status" value="1"/>
</dbReference>
<evidence type="ECO:0000256" key="1">
    <source>
        <dbReference type="ARBA" id="ARBA00022448"/>
    </source>
</evidence>
<sequence>MRCWLSGLVASELSCIKRDRVLFDRLSFSLQSGQLVYLRGPNGAGKTSLLRILCGLSQPESGTITWQSQPLGEHWFKDLIYVGHKPGVNGALTAIENLAFWCRQHSVSASLDHLYHVLAELGLVGMEDVPCRTLSAGQQRRVALSRLWLKSAKVWILDEPFTALDVKGVAQLEDKMKAHVDAGGAVLTTSHQALSERAGTVRFFDLEYRF</sequence>
<name>A0A1E7Z670_9ALTE</name>
<dbReference type="SMART" id="SM00382">
    <property type="entry name" value="AAA"/>
    <property type="match status" value="1"/>
</dbReference>
<comment type="caution">
    <text evidence="8">The sequence shown here is derived from an EMBL/GenBank/DDBJ whole genome shotgun (WGS) entry which is preliminary data.</text>
</comment>
<dbReference type="STRING" id="1656094.BFC18_20105"/>
<evidence type="ECO:0000259" key="7">
    <source>
        <dbReference type="PROSITE" id="PS50893"/>
    </source>
</evidence>